<accession>A0ABV2TXU7</accession>
<dbReference type="Proteomes" id="UP001549773">
    <property type="component" value="Unassembled WGS sequence"/>
</dbReference>
<evidence type="ECO:0000313" key="3">
    <source>
        <dbReference type="Proteomes" id="UP001549773"/>
    </source>
</evidence>
<sequence>MGILVSGFSSLFYLKGSAHFRKTFIDIFMLISVFLFFGIGVDILHNQLEEVYLVSDILVLIEEGGEMIALSLLVWYFYFLVLESNGDRKFYLGTIFQVER</sequence>
<comment type="caution">
    <text evidence="2">The sequence shown here is derived from an EMBL/GenBank/DDBJ whole genome shotgun (WGS) entry which is preliminary data.</text>
</comment>
<organism evidence="2 3">
    <name type="scientific">Sediminicola luteus</name>
    <dbReference type="NCBI Taxonomy" id="319238"/>
    <lineage>
        <taxon>Bacteria</taxon>
        <taxon>Pseudomonadati</taxon>
        <taxon>Bacteroidota</taxon>
        <taxon>Flavobacteriia</taxon>
        <taxon>Flavobacteriales</taxon>
        <taxon>Flavobacteriaceae</taxon>
        <taxon>Sediminicola</taxon>
    </lineage>
</organism>
<evidence type="ECO:0000313" key="2">
    <source>
        <dbReference type="EMBL" id="MET7030084.1"/>
    </source>
</evidence>
<feature type="transmembrane region" description="Helical" evidence="1">
    <location>
        <begin position="64"/>
        <end position="82"/>
    </location>
</feature>
<protein>
    <recommendedName>
        <fullName evidence="4">Lycopene cyclase domain-containing protein</fullName>
    </recommendedName>
</protein>
<keyword evidence="1" id="KW-0472">Membrane</keyword>
<evidence type="ECO:0008006" key="4">
    <source>
        <dbReference type="Google" id="ProtNLM"/>
    </source>
</evidence>
<keyword evidence="1" id="KW-0812">Transmembrane</keyword>
<proteinExistence type="predicted"/>
<evidence type="ECO:0000256" key="1">
    <source>
        <dbReference type="SAM" id="Phobius"/>
    </source>
</evidence>
<name>A0ABV2TXU7_9FLAO</name>
<dbReference type="EMBL" id="JBEWYP010000006">
    <property type="protein sequence ID" value="MET7030084.1"/>
    <property type="molecule type" value="Genomic_DNA"/>
</dbReference>
<keyword evidence="1" id="KW-1133">Transmembrane helix</keyword>
<reference evidence="2 3" key="1">
    <citation type="submission" date="2024-07" db="EMBL/GenBank/DDBJ databases">
        <title>The genome sequence of type strain Sediminicola luteus GDMCC 1.2596T.</title>
        <authorList>
            <person name="Liu Y."/>
        </authorList>
    </citation>
    <scope>NUCLEOTIDE SEQUENCE [LARGE SCALE GENOMIC DNA]</scope>
    <source>
        <strain evidence="2 3">GDMCC 1.2596</strain>
    </source>
</reference>
<feature type="transmembrane region" description="Helical" evidence="1">
    <location>
        <begin position="24"/>
        <end position="44"/>
    </location>
</feature>
<dbReference type="RefSeq" id="WP_354618875.1">
    <property type="nucleotide sequence ID" value="NZ_JBEWYP010000006.1"/>
</dbReference>
<gene>
    <name evidence="2" type="ORF">ABXZ32_11795</name>
</gene>
<keyword evidence="3" id="KW-1185">Reference proteome</keyword>